<dbReference type="InterPro" id="IPR036397">
    <property type="entry name" value="RNaseH_sf"/>
</dbReference>
<feature type="compositionally biased region" description="Polar residues" evidence="1">
    <location>
        <begin position="138"/>
        <end position="147"/>
    </location>
</feature>
<accession>A0A9Q3PWL8</accession>
<evidence type="ECO:0000313" key="3">
    <source>
        <dbReference type="Proteomes" id="UP000765509"/>
    </source>
</evidence>
<dbReference type="EMBL" id="AVOT02099210">
    <property type="protein sequence ID" value="MBW0576798.1"/>
    <property type="molecule type" value="Genomic_DNA"/>
</dbReference>
<keyword evidence="3" id="KW-1185">Reference proteome</keyword>
<gene>
    <name evidence="2" type="ORF">O181_116513</name>
</gene>
<evidence type="ECO:0000313" key="2">
    <source>
        <dbReference type="EMBL" id="MBW0576798.1"/>
    </source>
</evidence>
<protein>
    <submittedName>
        <fullName evidence="2">Uncharacterized protein</fullName>
    </submittedName>
</protein>
<reference evidence="2" key="1">
    <citation type="submission" date="2021-03" db="EMBL/GenBank/DDBJ databases">
        <title>Draft genome sequence of rust myrtle Austropuccinia psidii MF-1, a brazilian biotype.</title>
        <authorList>
            <person name="Quecine M.C."/>
            <person name="Pachon D.M.R."/>
            <person name="Bonatelli M.L."/>
            <person name="Correr F.H."/>
            <person name="Franceschini L.M."/>
            <person name="Leite T.F."/>
            <person name="Margarido G.R.A."/>
            <person name="Almeida C.A."/>
            <person name="Ferrarezi J.A."/>
            <person name="Labate C.A."/>
        </authorList>
    </citation>
    <scope>NUCLEOTIDE SEQUENCE</scope>
    <source>
        <strain evidence="2">MF-1</strain>
    </source>
</reference>
<feature type="region of interest" description="Disordered" evidence="1">
    <location>
        <begin position="118"/>
        <end position="147"/>
    </location>
</feature>
<proteinExistence type="predicted"/>
<name>A0A9Q3PWL8_9BASI</name>
<dbReference type="GO" id="GO:0003676">
    <property type="term" value="F:nucleic acid binding"/>
    <property type="evidence" value="ECO:0007669"/>
    <property type="project" value="InterPro"/>
</dbReference>
<evidence type="ECO:0000256" key="1">
    <source>
        <dbReference type="SAM" id="MobiDB-lite"/>
    </source>
</evidence>
<comment type="caution">
    <text evidence="2">The sequence shown here is derived from an EMBL/GenBank/DDBJ whole genome shotgun (WGS) entry which is preliminary data.</text>
</comment>
<dbReference type="AlphaFoldDB" id="A0A9Q3PWL8"/>
<dbReference type="Proteomes" id="UP000765509">
    <property type="component" value="Unassembled WGS sequence"/>
</dbReference>
<organism evidence="2 3">
    <name type="scientific">Austropuccinia psidii MF-1</name>
    <dbReference type="NCBI Taxonomy" id="1389203"/>
    <lineage>
        <taxon>Eukaryota</taxon>
        <taxon>Fungi</taxon>
        <taxon>Dikarya</taxon>
        <taxon>Basidiomycota</taxon>
        <taxon>Pucciniomycotina</taxon>
        <taxon>Pucciniomycetes</taxon>
        <taxon>Pucciniales</taxon>
        <taxon>Sphaerophragmiaceae</taxon>
        <taxon>Austropuccinia</taxon>
    </lineage>
</organism>
<dbReference type="Gene3D" id="3.30.420.10">
    <property type="entry name" value="Ribonuclease H-like superfamily/Ribonuclease H"/>
    <property type="match status" value="1"/>
</dbReference>
<sequence>MSAPPTPYKCIKAPPRRSVCPDLDNTNLTSSPPDIMPYLNAETRGWIHKIHELGKQSRIAPKKPYLLPQDFQQCLAFAQAHRHWTINDWAQVIWTDNNASTPGLSQQSNDIDQDVAASLSTGPAPVHSLDGAGPLDTWSPTHPTDGG</sequence>